<keyword evidence="8" id="KW-0648">Protein biosynthesis</keyword>
<gene>
    <name evidence="8" type="primary">earP</name>
    <name evidence="8" type="ORF">NQF78_19065</name>
</gene>
<keyword evidence="2" id="KW-0808">Transferase</keyword>
<dbReference type="EMBL" id="JANIGP010000016">
    <property type="protein sequence ID" value="MCY0110407.1"/>
    <property type="molecule type" value="Genomic_DNA"/>
</dbReference>
<evidence type="ECO:0000313" key="9">
    <source>
        <dbReference type="Proteomes" id="UP001207830"/>
    </source>
</evidence>
<keyword evidence="1" id="KW-0328">Glycosyltransferase</keyword>
<keyword evidence="9" id="KW-1185">Reference proteome</keyword>
<reference evidence="8 9" key="1">
    <citation type="submission" date="2022-07" db="EMBL/GenBank/DDBJ databases">
        <title>Characterization of plant growth promoting rhizobacteria (PGPR) for use as bioinoculants in agriculture.</title>
        <authorList>
            <person name="Hassen A.I."/>
            <person name="Pierneef R."/>
        </authorList>
    </citation>
    <scope>NUCLEOTIDE SEQUENCE [LARGE SCALE GENOMIC DNA]</scope>
    <source>
        <strain evidence="8 9">SARCC-3054</strain>
    </source>
</reference>
<evidence type="ECO:0000256" key="6">
    <source>
        <dbReference type="ARBA" id="ARBA00030025"/>
    </source>
</evidence>
<dbReference type="NCBIfam" id="TIGR03837">
    <property type="entry name" value="efp_Arg_rhamno"/>
    <property type="match status" value="1"/>
</dbReference>
<accession>A0ABT3YY16</accession>
<protein>
    <recommendedName>
        <fullName evidence="5">Protein-arginine rhamnosyltransferase</fullName>
    </recommendedName>
    <alternativeName>
        <fullName evidence="6">EF-P arginine rhamnosyltransferase</fullName>
    </alternativeName>
</protein>
<dbReference type="Pfam" id="PF10093">
    <property type="entry name" value="EarP"/>
    <property type="match status" value="1"/>
</dbReference>
<comment type="similarity">
    <text evidence="4">Belongs to the glycosyltransferase 104 family.</text>
</comment>
<dbReference type="InterPro" id="IPR016633">
    <property type="entry name" value="EarP"/>
</dbReference>
<evidence type="ECO:0000256" key="5">
    <source>
        <dbReference type="ARBA" id="ARBA00024416"/>
    </source>
</evidence>
<evidence type="ECO:0000256" key="7">
    <source>
        <dbReference type="ARBA" id="ARBA00048472"/>
    </source>
</evidence>
<comment type="catalytic activity">
    <reaction evidence="7">
        <text>dTDP-beta-L-rhamnose + L-arginyl-[protein] = N(omega)-(alpha-L-rhamnosyl)-L-arginyl-[protein] + dTDP + H(+)</text>
        <dbReference type="Rhea" id="RHEA:66692"/>
        <dbReference type="Rhea" id="RHEA-COMP:10532"/>
        <dbReference type="Rhea" id="RHEA-COMP:17096"/>
        <dbReference type="ChEBI" id="CHEBI:15378"/>
        <dbReference type="ChEBI" id="CHEBI:29965"/>
        <dbReference type="ChEBI" id="CHEBI:57510"/>
        <dbReference type="ChEBI" id="CHEBI:58369"/>
        <dbReference type="ChEBI" id="CHEBI:167445"/>
    </reaction>
    <physiologicalReaction direction="left-to-right" evidence="7">
        <dbReference type="Rhea" id="RHEA:66693"/>
    </physiologicalReaction>
</comment>
<evidence type="ECO:0000256" key="2">
    <source>
        <dbReference type="ARBA" id="ARBA00022679"/>
    </source>
</evidence>
<proteinExistence type="inferred from homology"/>
<evidence type="ECO:0000256" key="3">
    <source>
        <dbReference type="ARBA" id="ARBA00024303"/>
    </source>
</evidence>
<dbReference type="PIRSF" id="PIRSF015557">
    <property type="entry name" value="UCP015557"/>
    <property type="match status" value="1"/>
</dbReference>
<sequence>MSDLKTRWDIFCTVVDNYGDIGVTWRLARQLVAEHSLTVRLWVDDLRAFERMCPEINIHVAQQWQEGVEVCHWPSEWTQAQAADVVIAAFACQLPPAYMDAMAERQQPPLWMNLDYLSAEDWVVGCHGLPSVKYKSVQKFFFFPGFQPGTGGLLRERGLLERRRQFQQDAAAQRQFLDSLGIVRAPGAQLISLFAYENTGLASWLDVLAADDEPTHLLVPEGRILGDVAHWLGVDSLAVGDLNVRQALTVQVLPFVRQDQYDHLLWCCDFNAVRGEDSFVRAQWAGRPMLWHIYQQDEDIHLDKLDAFLALYTKGLSPAAAEAMNGLWRAWSAGQPIGDHWLNARKHWPELQKNAEVWCLEQGLQADLAAALVRFYLNWI</sequence>
<keyword evidence="8" id="KW-0251">Elongation factor</keyword>
<evidence type="ECO:0000313" key="8">
    <source>
        <dbReference type="EMBL" id="MCY0110407.1"/>
    </source>
</evidence>
<evidence type="ECO:0000256" key="4">
    <source>
        <dbReference type="ARBA" id="ARBA00024346"/>
    </source>
</evidence>
<evidence type="ECO:0000256" key="1">
    <source>
        <dbReference type="ARBA" id="ARBA00022676"/>
    </source>
</evidence>
<comment type="function">
    <text evidence="3">Protein-arginine rhamnosyltransferase that catalyzes the transfer of a single rhamnose to elongation factor P (EF-P) on 'Lys-32', a modification required for EF-P-dependent rescue of polyproline stalled ribosomes.</text>
</comment>
<dbReference type="GO" id="GO:0003746">
    <property type="term" value="F:translation elongation factor activity"/>
    <property type="evidence" value="ECO:0007669"/>
    <property type="project" value="UniProtKB-KW"/>
</dbReference>
<dbReference type="Proteomes" id="UP001207830">
    <property type="component" value="Unassembled WGS sequence"/>
</dbReference>
<organism evidence="8 9">
    <name type="scientific">Pseudomonas monsensis</name>
    <dbReference type="NCBI Taxonomy" id="2745509"/>
    <lineage>
        <taxon>Bacteria</taxon>
        <taxon>Pseudomonadati</taxon>
        <taxon>Pseudomonadota</taxon>
        <taxon>Gammaproteobacteria</taxon>
        <taxon>Pseudomonadales</taxon>
        <taxon>Pseudomonadaceae</taxon>
        <taxon>Pseudomonas</taxon>
    </lineage>
</organism>
<dbReference type="RefSeq" id="WP_186746465.1">
    <property type="nucleotide sequence ID" value="NZ_CP077087.1"/>
</dbReference>
<name>A0ABT3YY16_9PSED</name>
<comment type="caution">
    <text evidence="8">The sequence shown here is derived from an EMBL/GenBank/DDBJ whole genome shotgun (WGS) entry which is preliminary data.</text>
</comment>